<name>A0A7C6AGZ0_UNCW3</name>
<gene>
    <name evidence="2" type="ORF">ENV70_07225</name>
</gene>
<protein>
    <submittedName>
        <fullName evidence="2">Uncharacterized protein</fullName>
    </submittedName>
</protein>
<comment type="caution">
    <text evidence="2">The sequence shown here is derived from an EMBL/GenBank/DDBJ whole genome shotgun (WGS) entry which is preliminary data.</text>
</comment>
<feature type="compositionally biased region" description="Basic and acidic residues" evidence="1">
    <location>
        <begin position="55"/>
        <end position="70"/>
    </location>
</feature>
<sequence length="121" mass="13774">MDIIKKLKKDKKPESVFDTLIKKKPAEEIPIQKPEDMEVTALTPEKPLPGTTPVTEKKETSPTREFRTEGMHEFDIDSLGVDGSASLKIEYKAKIMSLIDENKYDEAIELIKELKEKIRGT</sequence>
<organism evidence="2">
    <name type="scientific">candidate division WOR-3 bacterium</name>
    <dbReference type="NCBI Taxonomy" id="2052148"/>
    <lineage>
        <taxon>Bacteria</taxon>
        <taxon>Bacteria division WOR-3</taxon>
    </lineage>
</organism>
<evidence type="ECO:0000256" key="1">
    <source>
        <dbReference type="SAM" id="MobiDB-lite"/>
    </source>
</evidence>
<dbReference type="AlphaFoldDB" id="A0A7C6AGZ0"/>
<accession>A0A7C6AGZ0</accession>
<evidence type="ECO:0000313" key="2">
    <source>
        <dbReference type="EMBL" id="HHS63379.1"/>
    </source>
</evidence>
<feature type="region of interest" description="Disordered" evidence="1">
    <location>
        <begin position="31"/>
        <end position="70"/>
    </location>
</feature>
<dbReference type="EMBL" id="DTHJ01000145">
    <property type="protein sequence ID" value="HHS63379.1"/>
    <property type="molecule type" value="Genomic_DNA"/>
</dbReference>
<reference evidence="2" key="1">
    <citation type="journal article" date="2020" name="mSystems">
        <title>Genome- and Community-Level Interaction Insights into Carbon Utilization and Element Cycling Functions of Hydrothermarchaeota in Hydrothermal Sediment.</title>
        <authorList>
            <person name="Zhou Z."/>
            <person name="Liu Y."/>
            <person name="Xu W."/>
            <person name="Pan J."/>
            <person name="Luo Z.H."/>
            <person name="Li M."/>
        </authorList>
    </citation>
    <scope>NUCLEOTIDE SEQUENCE [LARGE SCALE GENOMIC DNA]</scope>
    <source>
        <strain evidence="2">SpSt-783</strain>
    </source>
</reference>
<proteinExistence type="predicted"/>